<dbReference type="RefSeq" id="XP_001873722.1">
    <property type="nucleotide sequence ID" value="XM_001873687.1"/>
</dbReference>
<dbReference type="InParanoid" id="B0CQ92"/>
<dbReference type="KEGG" id="lbc:LACBIDRAFT_321404"/>
<keyword evidence="1" id="KW-0175">Coiled coil</keyword>
<evidence type="ECO:0000313" key="3">
    <source>
        <dbReference type="Proteomes" id="UP000001194"/>
    </source>
</evidence>
<gene>
    <name evidence="2" type="ORF">LACBIDRAFT_321404</name>
</gene>
<dbReference type="Proteomes" id="UP000001194">
    <property type="component" value="Unassembled WGS sequence"/>
</dbReference>
<dbReference type="Gene3D" id="3.40.50.300">
    <property type="entry name" value="P-loop containing nucleotide triphosphate hydrolases"/>
    <property type="match status" value="1"/>
</dbReference>
<dbReference type="STRING" id="486041.B0CQ92"/>
<dbReference type="EMBL" id="DS547091">
    <property type="protein sequence ID" value="EDR15514.1"/>
    <property type="molecule type" value="Genomic_DNA"/>
</dbReference>
<dbReference type="GeneID" id="6069039"/>
<dbReference type="HOGENOM" id="CLU_018003_2_1_1"/>
<organism evidence="3">
    <name type="scientific">Laccaria bicolor (strain S238N-H82 / ATCC MYA-4686)</name>
    <name type="common">Bicoloured deceiver</name>
    <name type="synonym">Laccaria laccata var. bicolor</name>
    <dbReference type="NCBI Taxonomy" id="486041"/>
    <lineage>
        <taxon>Eukaryota</taxon>
        <taxon>Fungi</taxon>
        <taxon>Dikarya</taxon>
        <taxon>Basidiomycota</taxon>
        <taxon>Agaricomycotina</taxon>
        <taxon>Agaricomycetes</taxon>
        <taxon>Agaricomycetidae</taxon>
        <taxon>Agaricales</taxon>
        <taxon>Agaricineae</taxon>
        <taxon>Hydnangiaceae</taxon>
        <taxon>Laccaria</taxon>
    </lineage>
</organism>
<dbReference type="OrthoDB" id="8954335at2759"/>
<protein>
    <submittedName>
        <fullName evidence="2">Predicted protein</fullName>
    </submittedName>
</protein>
<evidence type="ECO:0000256" key="1">
    <source>
        <dbReference type="SAM" id="Coils"/>
    </source>
</evidence>
<proteinExistence type="predicted"/>
<dbReference type="InterPro" id="IPR027417">
    <property type="entry name" value="P-loop_NTPase"/>
</dbReference>
<dbReference type="AlphaFoldDB" id="B0CQ92"/>
<evidence type="ECO:0000313" key="2">
    <source>
        <dbReference type="EMBL" id="EDR15514.1"/>
    </source>
</evidence>
<feature type="coiled-coil region" evidence="1">
    <location>
        <begin position="263"/>
        <end position="290"/>
    </location>
</feature>
<accession>B0CQ92</accession>
<keyword evidence="3" id="KW-1185">Reference proteome</keyword>
<dbReference type="SUPFAM" id="SSF52540">
    <property type="entry name" value="P-loop containing nucleoside triphosphate hydrolases"/>
    <property type="match status" value="1"/>
</dbReference>
<reference evidence="2 3" key="1">
    <citation type="journal article" date="2008" name="Nature">
        <title>The genome of Laccaria bicolor provides insights into mycorrhizal symbiosis.</title>
        <authorList>
            <person name="Martin F."/>
            <person name="Aerts A."/>
            <person name="Ahren D."/>
            <person name="Brun A."/>
            <person name="Danchin E.G.J."/>
            <person name="Duchaussoy F."/>
            <person name="Gibon J."/>
            <person name="Kohler A."/>
            <person name="Lindquist E."/>
            <person name="Pereda V."/>
            <person name="Salamov A."/>
            <person name="Shapiro H.J."/>
            <person name="Wuyts J."/>
            <person name="Blaudez D."/>
            <person name="Buee M."/>
            <person name="Brokstein P."/>
            <person name="Canbaeck B."/>
            <person name="Cohen D."/>
            <person name="Courty P.E."/>
            <person name="Coutinho P.M."/>
            <person name="Delaruelle C."/>
            <person name="Detter J.C."/>
            <person name="Deveau A."/>
            <person name="DiFazio S."/>
            <person name="Duplessis S."/>
            <person name="Fraissinet-Tachet L."/>
            <person name="Lucic E."/>
            <person name="Frey-Klett P."/>
            <person name="Fourrey C."/>
            <person name="Feussner I."/>
            <person name="Gay G."/>
            <person name="Grimwood J."/>
            <person name="Hoegger P.J."/>
            <person name="Jain P."/>
            <person name="Kilaru S."/>
            <person name="Labbe J."/>
            <person name="Lin Y.C."/>
            <person name="Legue V."/>
            <person name="Le Tacon F."/>
            <person name="Marmeisse R."/>
            <person name="Melayah D."/>
            <person name="Montanini B."/>
            <person name="Muratet M."/>
            <person name="Nehls U."/>
            <person name="Niculita-Hirzel H."/>
            <person name="Oudot-Le Secq M.P."/>
            <person name="Peter M."/>
            <person name="Quesneville H."/>
            <person name="Rajashekar B."/>
            <person name="Reich M."/>
            <person name="Rouhier N."/>
            <person name="Schmutz J."/>
            <person name="Yin T."/>
            <person name="Chalot M."/>
            <person name="Henrissat B."/>
            <person name="Kuees U."/>
            <person name="Lucas S."/>
            <person name="Van de Peer Y."/>
            <person name="Podila G.K."/>
            <person name="Polle A."/>
            <person name="Pukkila P.J."/>
            <person name="Richardson P.M."/>
            <person name="Rouze P."/>
            <person name="Sanders I.R."/>
            <person name="Stajich J.E."/>
            <person name="Tunlid A."/>
            <person name="Tuskan G."/>
            <person name="Grigoriev I.V."/>
        </authorList>
    </citation>
    <scope>NUCLEOTIDE SEQUENCE [LARGE SCALE GENOMIC DNA]</scope>
    <source>
        <strain evidence="3">S238N-H82 / ATCC MYA-4686</strain>
    </source>
</reference>
<name>B0CQ92_LACBS</name>
<sequence length="307" mass="34704">MLSVTDIMRLRFRECLLNVIFEASWVPQELVSQSFSWLLTTYNDTWLEQLGKSTFINLVTGDDKIVVGHGTESKTEFVDASCFLDPDTHLSTMIVDTPGFDDSQRSDVDVLKTITEFIVNSVGGRKLNGIIYMHRISDPRTGGVAKKNLRMFKELCGEKTLAKVVIVTTNWSRVGKEEGDDRENELRKGFFKPLLEEGACMFRHDNSVKGALTILSHLLHEKGTAIKVAKELHTKIAEELHEGKELVDTSAGAVLSADIKAMEARHKEEMLELKRDMEKANRAKDAELKLELEQEHRELDISPFLNI</sequence>